<name>A0A9D1MZQ4_9CLOT</name>
<feature type="chain" id="PRO_5039181922" description="TRL-like family protein" evidence="1">
    <location>
        <begin position="25"/>
        <end position="106"/>
    </location>
</feature>
<evidence type="ECO:0000313" key="2">
    <source>
        <dbReference type="EMBL" id="HIU92149.1"/>
    </source>
</evidence>
<comment type="caution">
    <text evidence="2">The sequence shown here is derived from an EMBL/GenBank/DDBJ whole genome shotgun (WGS) entry which is preliminary data.</text>
</comment>
<protein>
    <recommendedName>
        <fullName evidence="4">TRL-like family protein</fullName>
    </recommendedName>
</protein>
<accession>A0A9D1MZQ4</accession>
<keyword evidence="1" id="KW-0732">Signal</keyword>
<dbReference type="Pfam" id="PF13146">
    <property type="entry name" value="TRL"/>
    <property type="match status" value="1"/>
</dbReference>
<dbReference type="Proteomes" id="UP000886748">
    <property type="component" value="Unassembled WGS sequence"/>
</dbReference>
<reference evidence="2" key="2">
    <citation type="journal article" date="2021" name="PeerJ">
        <title>Extensive microbial diversity within the chicken gut microbiome revealed by metagenomics and culture.</title>
        <authorList>
            <person name="Gilroy R."/>
            <person name="Ravi A."/>
            <person name="Getino M."/>
            <person name="Pursley I."/>
            <person name="Horton D.L."/>
            <person name="Alikhan N.F."/>
            <person name="Baker D."/>
            <person name="Gharbi K."/>
            <person name="Hall N."/>
            <person name="Watson M."/>
            <person name="Adriaenssens E.M."/>
            <person name="Foster-Nyarko E."/>
            <person name="Jarju S."/>
            <person name="Secka A."/>
            <person name="Antonio M."/>
            <person name="Oren A."/>
            <person name="Chaudhuri R.R."/>
            <person name="La Ragione R."/>
            <person name="Hildebrand F."/>
            <person name="Pallen M.J."/>
        </authorList>
    </citation>
    <scope>NUCLEOTIDE SEQUENCE</scope>
    <source>
        <strain evidence="2">CHK154-7741</strain>
    </source>
</reference>
<gene>
    <name evidence="2" type="ORF">IAD26_03325</name>
</gene>
<dbReference type="AlphaFoldDB" id="A0A9D1MZQ4"/>
<evidence type="ECO:0008006" key="4">
    <source>
        <dbReference type="Google" id="ProtNLM"/>
    </source>
</evidence>
<feature type="signal peptide" evidence="1">
    <location>
        <begin position="1"/>
        <end position="24"/>
    </location>
</feature>
<evidence type="ECO:0000256" key="1">
    <source>
        <dbReference type="SAM" id="SignalP"/>
    </source>
</evidence>
<evidence type="ECO:0000313" key="3">
    <source>
        <dbReference type="Proteomes" id="UP000886748"/>
    </source>
</evidence>
<dbReference type="EMBL" id="DVOD01000023">
    <property type="protein sequence ID" value="HIU92149.1"/>
    <property type="molecule type" value="Genomic_DNA"/>
</dbReference>
<proteinExistence type="predicted"/>
<dbReference type="InterPro" id="IPR025113">
    <property type="entry name" value="TRL-like"/>
</dbReference>
<reference evidence="2" key="1">
    <citation type="submission" date="2020-10" db="EMBL/GenBank/DDBJ databases">
        <authorList>
            <person name="Gilroy R."/>
        </authorList>
    </citation>
    <scope>NUCLEOTIDE SEQUENCE</scope>
    <source>
        <strain evidence="2">CHK154-7741</strain>
    </source>
</reference>
<organism evidence="2 3">
    <name type="scientific">Candidatus Limenecus avicola</name>
    <dbReference type="NCBI Taxonomy" id="2840847"/>
    <lineage>
        <taxon>Bacteria</taxon>
        <taxon>Bacillati</taxon>
        <taxon>Bacillota</taxon>
        <taxon>Clostridia</taxon>
        <taxon>Eubacteriales</taxon>
        <taxon>Clostridiaceae</taxon>
        <taxon>Clostridiaceae incertae sedis</taxon>
        <taxon>Candidatus Limenecus</taxon>
    </lineage>
</organism>
<sequence length="106" mass="11612">MKKFITTMALLALTAVFSQNTANATALFYTNATYPLTATGANAEDLNCLKKGTASTNNILYFIETGDAGIEQAAKNGNIKKITYIDVNEKTVFIFWRKITVTVYGE</sequence>